<dbReference type="InterPro" id="IPR036439">
    <property type="entry name" value="Dockerin_dom_sf"/>
</dbReference>
<evidence type="ECO:0000313" key="8">
    <source>
        <dbReference type="Proteomes" id="UP000319143"/>
    </source>
</evidence>
<dbReference type="GO" id="GO:0000272">
    <property type="term" value="P:polysaccharide catabolic process"/>
    <property type="evidence" value="ECO:0007669"/>
    <property type="project" value="InterPro"/>
</dbReference>
<dbReference type="GO" id="GO:0005576">
    <property type="term" value="C:extracellular region"/>
    <property type="evidence" value="ECO:0007669"/>
    <property type="project" value="UniProtKB-SubCell"/>
</dbReference>
<dbReference type="Gene3D" id="2.60.40.3440">
    <property type="match status" value="2"/>
</dbReference>
<dbReference type="SUPFAM" id="SSF63446">
    <property type="entry name" value="Type I dockerin domain"/>
    <property type="match status" value="1"/>
</dbReference>
<evidence type="ECO:0000256" key="3">
    <source>
        <dbReference type="ARBA" id="ARBA00022729"/>
    </source>
</evidence>
<dbReference type="EMBL" id="SJPV01000009">
    <property type="protein sequence ID" value="TWU33713.1"/>
    <property type="molecule type" value="Genomic_DNA"/>
</dbReference>
<protein>
    <submittedName>
        <fullName evidence="7">Uncharacterized protein</fullName>
    </submittedName>
</protein>
<keyword evidence="3" id="KW-0732">Signal</keyword>
<proteinExistence type="predicted"/>
<keyword evidence="8" id="KW-1185">Reference proteome</keyword>
<organism evidence="7 8">
    <name type="scientific">Novipirellula artificiosorum</name>
    <dbReference type="NCBI Taxonomy" id="2528016"/>
    <lineage>
        <taxon>Bacteria</taxon>
        <taxon>Pseudomonadati</taxon>
        <taxon>Planctomycetota</taxon>
        <taxon>Planctomycetia</taxon>
        <taxon>Pirellulales</taxon>
        <taxon>Pirellulaceae</taxon>
        <taxon>Novipirellula</taxon>
    </lineage>
</organism>
<feature type="region of interest" description="Disordered" evidence="4">
    <location>
        <begin position="1"/>
        <end position="23"/>
    </location>
</feature>
<dbReference type="Pfam" id="PF20009">
    <property type="entry name" value="GEVED"/>
    <property type="match status" value="1"/>
</dbReference>
<dbReference type="InterPro" id="IPR033764">
    <property type="entry name" value="Sdr_B"/>
</dbReference>
<dbReference type="InterPro" id="IPR002105">
    <property type="entry name" value="Dockerin_1_rpt"/>
</dbReference>
<reference evidence="7 8" key="1">
    <citation type="submission" date="2019-02" db="EMBL/GenBank/DDBJ databases">
        <title>Deep-cultivation of Planctomycetes and their phenomic and genomic characterization uncovers novel biology.</title>
        <authorList>
            <person name="Wiegand S."/>
            <person name="Jogler M."/>
            <person name="Boedeker C."/>
            <person name="Pinto D."/>
            <person name="Vollmers J."/>
            <person name="Rivas-Marin E."/>
            <person name="Kohn T."/>
            <person name="Peeters S.H."/>
            <person name="Heuer A."/>
            <person name="Rast P."/>
            <person name="Oberbeckmann S."/>
            <person name="Bunk B."/>
            <person name="Jeske O."/>
            <person name="Meyerdierks A."/>
            <person name="Storesund J.E."/>
            <person name="Kallscheuer N."/>
            <person name="Luecker S."/>
            <person name="Lage O.M."/>
            <person name="Pohl T."/>
            <person name="Merkel B.J."/>
            <person name="Hornburger P."/>
            <person name="Mueller R.-W."/>
            <person name="Bruemmer F."/>
            <person name="Labrenz M."/>
            <person name="Spormann A.M."/>
            <person name="Op Den Camp H."/>
            <person name="Overmann J."/>
            <person name="Amann R."/>
            <person name="Jetten M.S.M."/>
            <person name="Mascher T."/>
            <person name="Medema M.H."/>
            <person name="Devos D.P."/>
            <person name="Kaster A.-K."/>
            <person name="Ovreas L."/>
            <person name="Rohde M."/>
            <person name="Galperin M.Y."/>
            <person name="Jogler C."/>
        </authorList>
    </citation>
    <scope>NUCLEOTIDE SEQUENCE [LARGE SCALE GENOMIC DNA]</scope>
    <source>
        <strain evidence="7 8">Poly41</strain>
    </source>
</reference>
<keyword evidence="2" id="KW-0964">Secreted</keyword>
<dbReference type="Gene3D" id="1.10.1330.10">
    <property type="entry name" value="Dockerin domain"/>
    <property type="match status" value="1"/>
</dbReference>
<sequence length="1713" mass="180080">MIKRSEPTHFPKSIRNRKPRRKQKRRLMLEGLEQRQLLAGDLPLLSPNQIPTYDGPRNIGSVQSFPFAETETSNTFGANDSYSTANYVPLGNQSGQHDTIDLTGTLTFGQVTTGGAFRSDVDVFAFDLKAGDILDIATQGAAQSYTLFYGNGQAWYGVDDLQTLYPLDSPLQTEGNAAFAQVIPEDGRYYMEVIASNALQSYTIGLRTYRPVTEQLPVGANQVVFLDFDGHSLPADIFNASIGGGGIPVGGRFFVPSLRDTLTDYGVQVANEAAYQELVRSVIVQTEEIFASIAQTGNNGDFATSGVPGEFGVTILNSEDHPDPGSNPLVSRILIGGSEALFGIGTVGIASNIDIGNFDLTGIAIFENENVFDLATAFPIDPSKSILDGVARSLAAVSAHEMGHLLGMRHTNGDNAQGTLVDEGGSLVSAAYILGVGADGIYGTVDDTEARFLNDRFSANEGLLGNSRFAQEISHVLSTGKVGGSASGRVFRDVNRDGNGTGDVGLAGVTVFTDLNSNGLLDAGESRTVSAADGSFTLPMVIGTDAIVAITPTQYVASTPTSIPVSNGTSGPLNFGFTQVVSDITGTKFLDTDGDGIKDAGEQGIEGVYIYLDLDGDNRPDIGEPSSRTKADGSYSINFPGSGTYTIREVVQPGYVQTLPGQASDYEYTVTYNGIALGDNFDFGNQPSQDYGDAPNTYLTSDSVGGASHGILAGLLLGATVDREADGAPSVGADGDDITGAVGGGGIVIDDEDGVRQVSPFGLGSTGQFEVSVTNTTGAQAYLQGFMDFDGDGTFNGPGEHFAVDRVVSTGLTNSPIIVNVPVPAGAVVGDTYARFRISQSSGIGAAGFVDTGEVEDYRVSILPSSNVANDDMATVSRNSVGNQLFPLANDFETSLNPLTIVSLNNNGTQGTVRVSDDGRSVFYTPKTNFIGRDVFGYTVRDQFGNLNSAGVEVDVTYQSNVPIAVDDIFHIPEGSTKRALNVLDNDLSSLSGGLSIASVVPSGNGSTVEIISGGQSIYYTPPTSGYNGTDQFVYSVIDGAGNTASAEVTVNVLPLSLNDDVVAYSIEFLDPINGTPISNLRLDSTNPALNRFKVRVSVDDLGTINTGNPEGVASAFLDLLFTDELVSTVSTDNNPLFPFDIDFGPLFEGRTFQQGNSQTPGLIDDVGGVQQNLVNPISHTGPAELFTITFEALSPGVAVFSADPADDAQSETVLIGEDVALTDNQLRFGQPILDSVTGNVIGYGNAEFTIFAGDGNYVSAIDDAFMVGVDSDGNVISQGSSSPAVLRVLQNDVFVGATLQEFKQVIEPAQGTLTVNTNGTPSDLNDDYFEYRPNTNAAASGFDQFTYLIVTDDGFRSTAQVTLAYGNANLDDEVNIDMSFVDENGNPISGDSLRVGDRFGVQVNLEDLRASSTFVFAGFLDVLYTANTIRPADTFLVDDFDFDVIIGDEYNRSGAVGTALRAGIIDEFGTFSDRGNAQPGDYDDLNSEPENTLATLFFDVVAPGPISILGSPADSFPYQDTLLFQEDDPVPVSKIRYDALTATVPNVAQGEFIQNPALAPDVNGDNIVSPIDALIVINAMANAATGGAEGESILASKYFYDVNGDQKLSPIDALQVINYLTAHKSIPTASSESEQVAFALPSASADSGSSDVEPSDSVFAELSSGEVKVVSVGDAPASGSLAMPQFEATTSADSDEDDLITLLADDVVGLWG</sequence>
<dbReference type="Pfam" id="PF00404">
    <property type="entry name" value="Dockerin_1"/>
    <property type="match status" value="1"/>
</dbReference>
<evidence type="ECO:0000259" key="6">
    <source>
        <dbReference type="Pfam" id="PF20009"/>
    </source>
</evidence>
<dbReference type="SUPFAM" id="SSF117074">
    <property type="entry name" value="Hypothetical protein PA1324"/>
    <property type="match status" value="1"/>
</dbReference>
<gene>
    <name evidence="7" type="ORF">Poly41_47090</name>
</gene>
<dbReference type="Gene3D" id="2.60.40.10">
    <property type="entry name" value="Immunoglobulins"/>
    <property type="match status" value="1"/>
</dbReference>
<evidence type="ECO:0000313" key="7">
    <source>
        <dbReference type="EMBL" id="TWU33713.1"/>
    </source>
</evidence>
<feature type="domain" description="SD-repeat containing protein B" evidence="5">
    <location>
        <begin position="589"/>
        <end position="667"/>
    </location>
</feature>
<evidence type="ECO:0000256" key="4">
    <source>
        <dbReference type="SAM" id="MobiDB-lite"/>
    </source>
</evidence>
<accession>A0A5C6D991</accession>
<dbReference type="SUPFAM" id="SSF55486">
    <property type="entry name" value="Metalloproteases ('zincins'), catalytic domain"/>
    <property type="match status" value="1"/>
</dbReference>
<dbReference type="InterPro" id="IPR045474">
    <property type="entry name" value="GEVED"/>
</dbReference>
<dbReference type="Proteomes" id="UP000319143">
    <property type="component" value="Unassembled WGS sequence"/>
</dbReference>
<feature type="domain" description="GEVED" evidence="6">
    <location>
        <begin position="782"/>
        <end position="860"/>
    </location>
</feature>
<dbReference type="Pfam" id="PF17210">
    <property type="entry name" value="SdrD_B"/>
    <property type="match status" value="1"/>
</dbReference>
<dbReference type="GO" id="GO:0004553">
    <property type="term" value="F:hydrolase activity, hydrolyzing O-glycosyl compounds"/>
    <property type="evidence" value="ECO:0007669"/>
    <property type="project" value="InterPro"/>
</dbReference>
<dbReference type="OrthoDB" id="227529at2"/>
<evidence type="ECO:0000256" key="1">
    <source>
        <dbReference type="ARBA" id="ARBA00004613"/>
    </source>
</evidence>
<feature type="compositionally biased region" description="Basic residues" evidence="4">
    <location>
        <begin position="12"/>
        <end position="23"/>
    </location>
</feature>
<dbReference type="Gene3D" id="2.60.120.380">
    <property type="match status" value="1"/>
</dbReference>
<dbReference type="Pfam" id="PF17963">
    <property type="entry name" value="Big_9"/>
    <property type="match status" value="3"/>
</dbReference>
<comment type="caution">
    <text evidence="7">The sequence shown here is derived from an EMBL/GenBank/DDBJ whole genome shotgun (WGS) entry which is preliminary data.</text>
</comment>
<name>A0A5C6D991_9BACT</name>
<evidence type="ECO:0000256" key="2">
    <source>
        <dbReference type="ARBA" id="ARBA00022525"/>
    </source>
</evidence>
<comment type="subcellular location">
    <subcellularLocation>
        <location evidence="1">Secreted</location>
    </subcellularLocation>
</comment>
<dbReference type="InterPro" id="IPR013783">
    <property type="entry name" value="Ig-like_fold"/>
</dbReference>
<evidence type="ECO:0000259" key="5">
    <source>
        <dbReference type="Pfam" id="PF17210"/>
    </source>
</evidence>
<dbReference type="RefSeq" id="WP_146529046.1">
    <property type="nucleotide sequence ID" value="NZ_SJPV01000009.1"/>
</dbReference>